<gene>
    <name evidence="1" type="ORF">CD943_14700</name>
</gene>
<organism evidence="1 2">
    <name type="scientific">Brevundimonas diminuta</name>
    <name type="common">Pseudomonas diminuta</name>
    <dbReference type="NCBI Taxonomy" id="293"/>
    <lineage>
        <taxon>Bacteria</taxon>
        <taxon>Pseudomonadati</taxon>
        <taxon>Pseudomonadota</taxon>
        <taxon>Alphaproteobacteria</taxon>
        <taxon>Caulobacterales</taxon>
        <taxon>Caulobacteraceae</taxon>
        <taxon>Brevundimonas</taxon>
    </lineage>
</organism>
<protein>
    <submittedName>
        <fullName evidence="1">Uncharacterized protein</fullName>
    </submittedName>
</protein>
<reference evidence="1 2" key="1">
    <citation type="submission" date="2017-06" db="EMBL/GenBank/DDBJ databases">
        <title>Biodegradation of gentamicin by bacterial consortia AMQD4 in synthetic medium and raw gentamicin sewage.</title>
        <authorList>
            <person name="Chang H."/>
            <person name="Feng Y."/>
            <person name="Li Z."/>
            <person name="Xue J."/>
            <person name="Cheng D."/>
        </authorList>
    </citation>
    <scope>NUCLEOTIDE SEQUENCE [LARGE SCALE GENOMIC DNA]</scope>
    <source>
        <strain evidence="1 2">BZC3</strain>
    </source>
</reference>
<evidence type="ECO:0000313" key="1">
    <source>
        <dbReference type="EMBL" id="ASD28030.1"/>
    </source>
</evidence>
<dbReference type="EMBL" id="CP021995">
    <property type="protein sequence ID" value="ASD28030.1"/>
    <property type="molecule type" value="Genomic_DNA"/>
</dbReference>
<dbReference type="AlphaFoldDB" id="A0A1Z3M0P0"/>
<dbReference type="Proteomes" id="UP000197024">
    <property type="component" value="Chromosome"/>
</dbReference>
<sequence length="171" mass="19502">MDDRLKNQTYAIILGNFRIEGMEEARPFSPNRPDTVAYDADSKILTPVRDAAYRWPSSETKPLGRIETIVFGQMDSATLRITETRWERTRVVIENEKEVPLGPLPSMNVAAIQKRHPGLAFVVVGHFTNLTPEENDERTLQIRAERIELRDICENDVLWRQVITSDGQPAA</sequence>
<evidence type="ECO:0000313" key="2">
    <source>
        <dbReference type="Proteomes" id="UP000197024"/>
    </source>
</evidence>
<proteinExistence type="predicted"/>
<accession>A0A1Z3M0P0</accession>
<reference evidence="1 2" key="2">
    <citation type="submission" date="2017-06" db="EMBL/GenBank/DDBJ databases">
        <authorList>
            <person name="Kim H.J."/>
            <person name="Triplett B.A."/>
        </authorList>
    </citation>
    <scope>NUCLEOTIDE SEQUENCE [LARGE SCALE GENOMIC DNA]</scope>
    <source>
        <strain evidence="1 2">BZC3</strain>
    </source>
</reference>
<name>A0A1Z3M0P0_BREDI</name>